<organism evidence="1 2">
    <name type="scientific">Streptomyces longispororuber</name>
    <dbReference type="NCBI Taxonomy" id="68230"/>
    <lineage>
        <taxon>Bacteria</taxon>
        <taxon>Bacillati</taxon>
        <taxon>Actinomycetota</taxon>
        <taxon>Actinomycetes</taxon>
        <taxon>Kitasatosporales</taxon>
        <taxon>Streptomycetaceae</taxon>
        <taxon>Streptomyces</taxon>
    </lineage>
</organism>
<evidence type="ECO:0008006" key="3">
    <source>
        <dbReference type="Google" id="ProtNLM"/>
    </source>
</evidence>
<dbReference type="PANTHER" id="PTHR36221:SF1">
    <property type="entry name" value="DUF742 DOMAIN-CONTAINING PROTEIN"/>
    <property type="match status" value="1"/>
</dbReference>
<dbReference type="PANTHER" id="PTHR36221">
    <property type="entry name" value="DUF742 DOMAIN-CONTAINING PROTEIN"/>
    <property type="match status" value="1"/>
</dbReference>
<dbReference type="Proteomes" id="UP000608024">
    <property type="component" value="Unassembled WGS sequence"/>
</dbReference>
<dbReference type="RefSeq" id="WP_190137846.1">
    <property type="nucleotide sequence ID" value="NZ_BNBT01000074.1"/>
</dbReference>
<proteinExistence type="predicted"/>
<gene>
    <name evidence="1" type="ORF">GCM10018785_45180</name>
</gene>
<dbReference type="InterPro" id="IPR007995">
    <property type="entry name" value="DUF742"/>
</dbReference>
<evidence type="ECO:0000313" key="1">
    <source>
        <dbReference type="EMBL" id="GHE71888.1"/>
    </source>
</evidence>
<dbReference type="AlphaFoldDB" id="A0A918ZWT5"/>
<sequence>MRPMTTSPPRPRYQLAIEALVLTTADAAQVARQLPEQQRICALCREVRSVAEASAVLAIPLGVVRILVADLAEAGLVTIHQPHSHTSTDTRPDTALLARVLHALRGDSALALLPQNTASLLQPTQA</sequence>
<dbReference type="Pfam" id="PF05331">
    <property type="entry name" value="DUF742"/>
    <property type="match status" value="1"/>
</dbReference>
<reference evidence="1" key="2">
    <citation type="submission" date="2020-09" db="EMBL/GenBank/DDBJ databases">
        <authorList>
            <person name="Sun Q."/>
            <person name="Ohkuma M."/>
        </authorList>
    </citation>
    <scope>NUCLEOTIDE SEQUENCE</scope>
    <source>
        <strain evidence="1">JCM 4784</strain>
    </source>
</reference>
<keyword evidence="2" id="KW-1185">Reference proteome</keyword>
<protein>
    <recommendedName>
        <fullName evidence="3">DUF742 domain-containing protein</fullName>
    </recommendedName>
</protein>
<name>A0A918ZWT5_9ACTN</name>
<evidence type="ECO:0000313" key="2">
    <source>
        <dbReference type="Proteomes" id="UP000608024"/>
    </source>
</evidence>
<comment type="caution">
    <text evidence="1">The sequence shown here is derived from an EMBL/GenBank/DDBJ whole genome shotgun (WGS) entry which is preliminary data.</text>
</comment>
<accession>A0A918ZWT5</accession>
<reference evidence="1" key="1">
    <citation type="journal article" date="2014" name="Int. J. Syst. Evol. Microbiol.">
        <title>Complete genome sequence of Corynebacterium casei LMG S-19264T (=DSM 44701T), isolated from a smear-ripened cheese.</title>
        <authorList>
            <consortium name="US DOE Joint Genome Institute (JGI-PGF)"/>
            <person name="Walter F."/>
            <person name="Albersmeier A."/>
            <person name="Kalinowski J."/>
            <person name="Ruckert C."/>
        </authorList>
    </citation>
    <scope>NUCLEOTIDE SEQUENCE</scope>
    <source>
        <strain evidence="1">JCM 4784</strain>
    </source>
</reference>
<dbReference type="EMBL" id="BNBT01000074">
    <property type="protein sequence ID" value="GHE71888.1"/>
    <property type="molecule type" value="Genomic_DNA"/>
</dbReference>